<dbReference type="Pfam" id="PF04932">
    <property type="entry name" value="Wzy_C"/>
    <property type="match status" value="1"/>
</dbReference>
<feature type="transmembrane region" description="Helical" evidence="5">
    <location>
        <begin position="212"/>
        <end position="231"/>
    </location>
</feature>
<proteinExistence type="predicted"/>
<evidence type="ECO:0000256" key="2">
    <source>
        <dbReference type="ARBA" id="ARBA00022692"/>
    </source>
</evidence>
<organism evidence="7 8">
    <name type="scientific">Coraliomargarita akajimensis (strain DSM 45221 / IAM 15411 / JCM 23193 / KCTC 12865 / 04OKA010-24)</name>
    <dbReference type="NCBI Taxonomy" id="583355"/>
    <lineage>
        <taxon>Bacteria</taxon>
        <taxon>Pseudomonadati</taxon>
        <taxon>Verrucomicrobiota</taxon>
        <taxon>Opitutia</taxon>
        <taxon>Puniceicoccales</taxon>
        <taxon>Coraliomargaritaceae</taxon>
        <taxon>Coraliomargarita</taxon>
    </lineage>
</organism>
<gene>
    <name evidence="7" type="ordered locus">Caka_0674</name>
</gene>
<keyword evidence="8" id="KW-1185">Reference proteome</keyword>
<sequence>MPRNLEDRSLTARDKLLRDSFTPAERFLAWTLCISAAAVFCIGQPRSYWILGFLLISGALTPVILKTHEATHPFFVGHLWRRFCLLTAPLWLLIIQYVVGSLNDPVRAIEIEGESYQSLSPINDWVPVTTSLADTWVFVLGFCCMYLLSINLFIIPKSRAFFEKLLPVLCSFAVGIGILGIVQYSVGSNRTIFTLGTAQLDFFSVFPYDGHWAAFALLWMSCCVSMAMLQLRFEDASAFHESTAPWYLTGACILGGSGLLLDAQWPAFTLLLTFGIFLFIFAYVFWRQKEQAHRLSTCLTAVVLGAFALWSAIMRAFSAGPVDSETQLIRQSAFDMFRDRPWFGWGFEGYSKLSPFYQSDLLGSANYARAHSDLFQYLAEFGVFGGLLLPLLCLVLLLRYLHGMHDIRLTNHLLYGCAALVLLGIVDTPFMSPAVFFSFFILFFSAIRWSDLSRNKVDEVDARVAVVTDDRHRKVPVFQGPQNEEFK</sequence>
<dbReference type="STRING" id="583355.Caka_0674"/>
<feature type="transmembrane region" description="Helical" evidence="5">
    <location>
        <begin position="374"/>
        <end position="397"/>
    </location>
</feature>
<dbReference type="HOGENOM" id="CLU_543950_0_0_0"/>
<dbReference type="GO" id="GO:0016020">
    <property type="term" value="C:membrane"/>
    <property type="evidence" value="ECO:0007669"/>
    <property type="project" value="UniProtKB-SubCell"/>
</dbReference>
<evidence type="ECO:0000313" key="8">
    <source>
        <dbReference type="Proteomes" id="UP000000925"/>
    </source>
</evidence>
<feature type="transmembrane region" description="Helical" evidence="5">
    <location>
        <begin position="48"/>
        <end position="67"/>
    </location>
</feature>
<dbReference type="InterPro" id="IPR051533">
    <property type="entry name" value="WaaL-like"/>
</dbReference>
<dbReference type="OrthoDB" id="194010at2"/>
<evidence type="ECO:0000256" key="3">
    <source>
        <dbReference type="ARBA" id="ARBA00022989"/>
    </source>
</evidence>
<reference evidence="7 8" key="1">
    <citation type="journal article" date="2010" name="Stand. Genomic Sci.">
        <title>Complete genome sequence of Coraliomargarita akajimensis type strain (04OKA010-24).</title>
        <authorList>
            <person name="Mavromatis K."/>
            <person name="Abt B."/>
            <person name="Brambilla E."/>
            <person name="Lapidus A."/>
            <person name="Copeland A."/>
            <person name="Deshpande S."/>
            <person name="Nolan M."/>
            <person name="Lucas S."/>
            <person name="Tice H."/>
            <person name="Cheng J.F."/>
            <person name="Han C."/>
            <person name="Detter J.C."/>
            <person name="Woyke T."/>
            <person name="Goodwin L."/>
            <person name="Pitluck S."/>
            <person name="Held B."/>
            <person name="Brettin T."/>
            <person name="Tapia R."/>
            <person name="Ivanova N."/>
            <person name="Mikhailova N."/>
            <person name="Pati A."/>
            <person name="Liolios K."/>
            <person name="Chen A."/>
            <person name="Palaniappan K."/>
            <person name="Land M."/>
            <person name="Hauser L."/>
            <person name="Chang Y.J."/>
            <person name="Jeffries C.D."/>
            <person name="Rohde M."/>
            <person name="Goker M."/>
            <person name="Bristow J."/>
            <person name="Eisen J.A."/>
            <person name="Markowitz V."/>
            <person name="Hugenholtz P."/>
            <person name="Klenk H.P."/>
            <person name="Kyrpides N.C."/>
        </authorList>
    </citation>
    <scope>NUCLEOTIDE SEQUENCE [LARGE SCALE GENOMIC DNA]</scope>
    <source>
        <strain evidence="8">DSM 45221 / IAM 15411 / JCM 23193 / KCTC 12865</strain>
    </source>
</reference>
<keyword evidence="2 5" id="KW-0812">Transmembrane</keyword>
<dbReference type="RefSeq" id="WP_013042423.1">
    <property type="nucleotide sequence ID" value="NC_014008.1"/>
</dbReference>
<protein>
    <submittedName>
        <fullName evidence="7">O-antigen polymerase</fullName>
    </submittedName>
</protein>
<feature type="domain" description="O-antigen ligase-related" evidence="6">
    <location>
        <begin position="270"/>
        <end position="389"/>
    </location>
</feature>
<dbReference type="KEGG" id="caa:Caka_0674"/>
<name>D5EPG2_CORAD</name>
<accession>D5EPG2</accession>
<evidence type="ECO:0000256" key="5">
    <source>
        <dbReference type="SAM" id="Phobius"/>
    </source>
</evidence>
<comment type="subcellular location">
    <subcellularLocation>
        <location evidence="1">Membrane</location>
        <topology evidence="1">Multi-pass membrane protein</topology>
    </subcellularLocation>
</comment>
<keyword evidence="3 5" id="KW-1133">Transmembrane helix</keyword>
<evidence type="ECO:0000259" key="6">
    <source>
        <dbReference type="Pfam" id="PF04932"/>
    </source>
</evidence>
<feature type="transmembrane region" description="Helical" evidence="5">
    <location>
        <begin position="409"/>
        <end position="426"/>
    </location>
</feature>
<feature type="transmembrane region" description="Helical" evidence="5">
    <location>
        <begin position="432"/>
        <end position="449"/>
    </location>
</feature>
<keyword evidence="4 5" id="KW-0472">Membrane</keyword>
<dbReference type="PANTHER" id="PTHR37422">
    <property type="entry name" value="TEICHURONIC ACID BIOSYNTHESIS PROTEIN TUAE"/>
    <property type="match status" value="1"/>
</dbReference>
<feature type="transmembrane region" description="Helical" evidence="5">
    <location>
        <begin position="166"/>
        <end position="186"/>
    </location>
</feature>
<feature type="transmembrane region" description="Helical" evidence="5">
    <location>
        <begin position="267"/>
        <end position="286"/>
    </location>
</feature>
<feature type="transmembrane region" description="Helical" evidence="5">
    <location>
        <begin position="135"/>
        <end position="154"/>
    </location>
</feature>
<feature type="transmembrane region" description="Helical" evidence="5">
    <location>
        <begin position="298"/>
        <end position="317"/>
    </location>
</feature>
<evidence type="ECO:0000313" key="7">
    <source>
        <dbReference type="EMBL" id="ADE53699.1"/>
    </source>
</evidence>
<evidence type="ECO:0000256" key="1">
    <source>
        <dbReference type="ARBA" id="ARBA00004141"/>
    </source>
</evidence>
<dbReference type="AlphaFoldDB" id="D5EPG2"/>
<dbReference type="EMBL" id="CP001998">
    <property type="protein sequence ID" value="ADE53699.1"/>
    <property type="molecule type" value="Genomic_DNA"/>
</dbReference>
<dbReference type="InterPro" id="IPR007016">
    <property type="entry name" value="O-antigen_ligase-rel_domated"/>
</dbReference>
<dbReference type="Proteomes" id="UP000000925">
    <property type="component" value="Chromosome"/>
</dbReference>
<evidence type="ECO:0000256" key="4">
    <source>
        <dbReference type="ARBA" id="ARBA00023136"/>
    </source>
</evidence>
<dbReference type="PANTHER" id="PTHR37422:SF13">
    <property type="entry name" value="LIPOPOLYSACCHARIDE BIOSYNTHESIS PROTEIN PA4999-RELATED"/>
    <property type="match status" value="1"/>
</dbReference>
<dbReference type="eggNOG" id="COG3307">
    <property type="taxonomic scope" value="Bacteria"/>
</dbReference>
<feature type="transmembrane region" description="Helical" evidence="5">
    <location>
        <begin position="21"/>
        <end position="42"/>
    </location>
</feature>
<feature type="transmembrane region" description="Helical" evidence="5">
    <location>
        <begin position="79"/>
        <end position="99"/>
    </location>
</feature>